<evidence type="ECO:0000256" key="1">
    <source>
        <dbReference type="SAM" id="Phobius"/>
    </source>
</evidence>
<evidence type="ECO:0000313" key="3">
    <source>
        <dbReference type="Proteomes" id="UP001152178"/>
    </source>
</evidence>
<protein>
    <submittedName>
        <fullName evidence="2">Uncharacterized protein</fullName>
    </submittedName>
</protein>
<dbReference type="Proteomes" id="UP001152178">
    <property type="component" value="Unassembled WGS sequence"/>
</dbReference>
<reference evidence="2" key="1">
    <citation type="submission" date="2022-11" db="EMBL/GenBank/DDBJ databases">
        <authorList>
            <person name="Coimbra C."/>
        </authorList>
    </citation>
    <scope>NUCLEOTIDE SEQUENCE</scope>
    <source>
        <strain evidence="2">Jales19</strain>
    </source>
</reference>
<feature type="transmembrane region" description="Helical" evidence="1">
    <location>
        <begin position="22"/>
        <end position="40"/>
    </location>
</feature>
<keyword evidence="1" id="KW-0812">Transmembrane</keyword>
<keyword evidence="3" id="KW-1185">Reference proteome</keyword>
<gene>
    <name evidence="2" type="ORF">OOJ09_27805</name>
</gene>
<dbReference type="EMBL" id="JAPFQA010000020">
    <property type="protein sequence ID" value="MCZ8547998.1"/>
    <property type="molecule type" value="Genomic_DNA"/>
</dbReference>
<evidence type="ECO:0000313" key="2">
    <source>
        <dbReference type="EMBL" id="MCZ8547998.1"/>
    </source>
</evidence>
<proteinExistence type="predicted"/>
<dbReference type="RefSeq" id="WP_269908261.1">
    <property type="nucleotide sequence ID" value="NZ_JAPFQA010000020.1"/>
</dbReference>
<keyword evidence="1" id="KW-0472">Membrane</keyword>
<comment type="caution">
    <text evidence="2">The sequence shown here is derived from an EMBL/GenBank/DDBJ whole genome shotgun (WGS) entry which is preliminary data.</text>
</comment>
<sequence>MHDDDHQNGAKPEDVRAALRGWAFFAVLMTGIFGVAYALIEM</sequence>
<organism evidence="2 3">
    <name type="scientific">Mesorhizobium qingshengii</name>
    <dbReference type="NCBI Taxonomy" id="1165689"/>
    <lineage>
        <taxon>Bacteria</taxon>
        <taxon>Pseudomonadati</taxon>
        <taxon>Pseudomonadota</taxon>
        <taxon>Alphaproteobacteria</taxon>
        <taxon>Hyphomicrobiales</taxon>
        <taxon>Phyllobacteriaceae</taxon>
        <taxon>Mesorhizobium</taxon>
    </lineage>
</organism>
<accession>A0ABT4R2D4</accession>
<keyword evidence="1" id="KW-1133">Transmembrane helix</keyword>
<name>A0ABT4R2D4_9HYPH</name>